<dbReference type="CDD" id="cd11599">
    <property type="entry name" value="HDAC_classII_2"/>
    <property type="match status" value="1"/>
</dbReference>
<dbReference type="PRINTS" id="PR01270">
    <property type="entry name" value="HDASUPER"/>
</dbReference>
<accession>A0A0F5JXN8</accession>
<name>A0A0F5JXN8_9BURK</name>
<comment type="caution">
    <text evidence="4">The sequence shown here is derived from an EMBL/GenBank/DDBJ whole genome shotgun (WGS) entry which is preliminary data.</text>
</comment>
<dbReference type="PANTHER" id="PTHR10625">
    <property type="entry name" value="HISTONE DEACETYLASE HDAC1-RELATED"/>
    <property type="match status" value="1"/>
</dbReference>
<evidence type="ECO:0000313" key="4">
    <source>
        <dbReference type="EMBL" id="KKB62475.1"/>
    </source>
</evidence>
<dbReference type="RefSeq" id="WP_046153542.1">
    <property type="nucleotide sequence ID" value="NZ_CADFGU010000013.1"/>
</dbReference>
<feature type="domain" description="Histone deacetylase" evidence="3">
    <location>
        <begin position="20"/>
        <end position="331"/>
    </location>
</feature>
<dbReference type="EMBL" id="LAQU01000020">
    <property type="protein sequence ID" value="KKB62475.1"/>
    <property type="molecule type" value="Genomic_DNA"/>
</dbReference>
<evidence type="ECO:0000256" key="1">
    <source>
        <dbReference type="ARBA" id="ARBA00005947"/>
    </source>
</evidence>
<dbReference type="InterPro" id="IPR023696">
    <property type="entry name" value="Ureohydrolase_dom_sf"/>
</dbReference>
<dbReference type="Proteomes" id="UP000033618">
    <property type="component" value="Unassembled WGS sequence"/>
</dbReference>
<protein>
    <submittedName>
        <fullName evidence="4">Deacetylase</fullName>
    </submittedName>
</protein>
<dbReference type="Gene3D" id="3.40.800.20">
    <property type="entry name" value="Histone deacetylase domain"/>
    <property type="match status" value="1"/>
</dbReference>
<dbReference type="AlphaFoldDB" id="A0A0F5JXN8"/>
<dbReference type="OrthoDB" id="9808367at2"/>
<proteinExistence type="inferred from homology"/>
<evidence type="ECO:0000259" key="3">
    <source>
        <dbReference type="Pfam" id="PF00850"/>
    </source>
</evidence>
<dbReference type="InterPro" id="IPR037138">
    <property type="entry name" value="His_deacetylse_dom_sf"/>
</dbReference>
<dbReference type="GO" id="GO:0004407">
    <property type="term" value="F:histone deacetylase activity"/>
    <property type="evidence" value="ECO:0007669"/>
    <property type="project" value="TreeGrafter"/>
</dbReference>
<evidence type="ECO:0000256" key="2">
    <source>
        <dbReference type="SAM" id="MobiDB-lite"/>
    </source>
</evidence>
<dbReference type="SUPFAM" id="SSF52768">
    <property type="entry name" value="Arginase/deacetylase"/>
    <property type="match status" value="1"/>
</dbReference>
<evidence type="ECO:0000313" key="5">
    <source>
        <dbReference type="Proteomes" id="UP000033618"/>
    </source>
</evidence>
<dbReference type="PANTHER" id="PTHR10625:SF10">
    <property type="entry name" value="HISTONE DEACETYLASE HDAC1"/>
    <property type="match status" value="1"/>
</dbReference>
<dbReference type="InterPro" id="IPR000286">
    <property type="entry name" value="HDACs"/>
</dbReference>
<dbReference type="PATRIC" id="fig|28092.6.peg.4146"/>
<reference evidence="4 5" key="1">
    <citation type="submission" date="2015-03" db="EMBL/GenBank/DDBJ databases">
        <title>Draft Genome Sequence of Burkholderia andropogonis type strain ICMP2807, isolated from Sorghum bicolor.</title>
        <authorList>
            <person name="Lopes-Santos L."/>
            <person name="Castro D.B."/>
            <person name="Ottoboni L.M."/>
            <person name="Park D."/>
            <person name="Weirc B.S."/>
            <person name="Destefano S.A."/>
        </authorList>
    </citation>
    <scope>NUCLEOTIDE SEQUENCE [LARGE SCALE GENOMIC DNA]</scope>
    <source>
        <strain evidence="4 5">ICMP2807</strain>
    </source>
</reference>
<feature type="region of interest" description="Disordered" evidence="2">
    <location>
        <begin position="77"/>
        <end position="96"/>
    </location>
</feature>
<sequence length="334" mass="35448">MPSAFFSHPDCLRHQTDAGHPECPERLHAIDDQVIAARLDAWWLPQSAPLADRASLLRAHDADYLDRIAACVASLSATPQGPSSAAAGDGARKTSPRSAMDGTFAYLDGDTVVSPGSWQAALRAAGAAVAATDAVLDGRFDNAFCSVRPPGHHATRNQAMGFCLINNVAVAVLHALAERGLQRVAIIDFDVHHGNGTESIFAGDDRVLMCSTFRHPFYPHCGVPGPASNIVNAPLSAGADGAAFRDAVQTHWLPRLQAFAPEMVFVSAGFDAHREDEMGGLALVEADYAWVTEKVRDIAMQYAAGRIVSVLEGGYAFSALGRSVVAHLRAMANL</sequence>
<dbReference type="Pfam" id="PF00850">
    <property type="entry name" value="Hist_deacetyl"/>
    <property type="match status" value="1"/>
</dbReference>
<organism evidence="4 5">
    <name type="scientific">Robbsia andropogonis</name>
    <dbReference type="NCBI Taxonomy" id="28092"/>
    <lineage>
        <taxon>Bacteria</taxon>
        <taxon>Pseudomonadati</taxon>
        <taxon>Pseudomonadota</taxon>
        <taxon>Betaproteobacteria</taxon>
        <taxon>Burkholderiales</taxon>
        <taxon>Burkholderiaceae</taxon>
        <taxon>Robbsia</taxon>
    </lineage>
</organism>
<dbReference type="InterPro" id="IPR023801">
    <property type="entry name" value="His_deacetylse_dom"/>
</dbReference>
<dbReference type="STRING" id="28092.WM40_17635"/>
<gene>
    <name evidence="4" type="ORF">WM40_17635</name>
</gene>
<comment type="similarity">
    <text evidence="1">Belongs to the histone deacetylase family.</text>
</comment>
<dbReference type="GO" id="GO:0040029">
    <property type="term" value="P:epigenetic regulation of gene expression"/>
    <property type="evidence" value="ECO:0007669"/>
    <property type="project" value="TreeGrafter"/>
</dbReference>
<keyword evidence="5" id="KW-1185">Reference proteome</keyword>